<evidence type="ECO:0000259" key="6">
    <source>
        <dbReference type="Pfam" id="PF00149"/>
    </source>
</evidence>
<feature type="domain" description="Calcineurin-like phosphoesterase" evidence="6">
    <location>
        <begin position="38"/>
        <end position="258"/>
    </location>
</feature>
<dbReference type="PANTHER" id="PTHR11575">
    <property type="entry name" value="5'-NUCLEOTIDASE-RELATED"/>
    <property type="match status" value="1"/>
</dbReference>
<evidence type="ECO:0000313" key="8">
    <source>
        <dbReference type="EMBL" id="MFC0179246.1"/>
    </source>
</evidence>
<dbReference type="Pfam" id="PF02872">
    <property type="entry name" value="5_nucleotid_C"/>
    <property type="match status" value="1"/>
</dbReference>
<dbReference type="RefSeq" id="WP_385876343.1">
    <property type="nucleotide sequence ID" value="NZ_JBHLXE010000038.1"/>
</dbReference>
<feature type="domain" description="5'-Nucleotidase C-terminal" evidence="7">
    <location>
        <begin position="384"/>
        <end position="521"/>
    </location>
</feature>
<comment type="caution">
    <text evidence="8">The sequence shown here is derived from an EMBL/GenBank/DDBJ whole genome shotgun (WGS) entry which is preliminary data.</text>
</comment>
<evidence type="ECO:0000256" key="5">
    <source>
        <dbReference type="RuleBase" id="RU362119"/>
    </source>
</evidence>
<dbReference type="InterPro" id="IPR029052">
    <property type="entry name" value="Metallo-depent_PP-like"/>
</dbReference>
<protein>
    <submittedName>
        <fullName evidence="8">5'-nucleotidase C-terminal domain-containing protein</fullName>
    </submittedName>
</protein>
<keyword evidence="3" id="KW-0732">Signal</keyword>
<evidence type="ECO:0000256" key="4">
    <source>
        <dbReference type="ARBA" id="ARBA00022741"/>
    </source>
</evidence>
<dbReference type="Gene3D" id="3.60.21.10">
    <property type="match status" value="1"/>
</dbReference>
<keyword evidence="5" id="KW-0378">Hydrolase</keyword>
<keyword evidence="9" id="KW-1185">Reference proteome</keyword>
<dbReference type="PANTHER" id="PTHR11575:SF46">
    <property type="entry name" value="PROTEIN USHA"/>
    <property type="match status" value="1"/>
</dbReference>
<reference evidence="8 9" key="1">
    <citation type="submission" date="2024-09" db="EMBL/GenBank/DDBJ databases">
        <authorList>
            <person name="Sun Q."/>
            <person name="Mori K."/>
        </authorList>
    </citation>
    <scope>NUCLEOTIDE SEQUENCE [LARGE SCALE GENOMIC DNA]</scope>
    <source>
        <strain evidence="8 9">CCM 8545</strain>
    </source>
</reference>
<name>A0ABV6CCE9_9GAMM</name>
<dbReference type="InterPro" id="IPR004843">
    <property type="entry name" value="Calcineurin-like_PHP"/>
</dbReference>
<proteinExistence type="inferred from homology"/>
<dbReference type="Gene3D" id="3.90.780.10">
    <property type="entry name" value="5'-Nucleotidase, C-terminal domain"/>
    <property type="match status" value="1"/>
</dbReference>
<dbReference type="InterPro" id="IPR036907">
    <property type="entry name" value="5'-Nucleotdase_C_sf"/>
</dbReference>
<evidence type="ECO:0000259" key="7">
    <source>
        <dbReference type="Pfam" id="PF02872"/>
    </source>
</evidence>
<dbReference type="EMBL" id="JBHLXE010000038">
    <property type="protein sequence ID" value="MFC0179246.1"/>
    <property type="molecule type" value="Genomic_DNA"/>
</dbReference>
<dbReference type="Pfam" id="PF00149">
    <property type="entry name" value="Metallophos"/>
    <property type="match status" value="1"/>
</dbReference>
<comment type="similarity">
    <text evidence="1 5">Belongs to the 5'-nucleotidase family.</text>
</comment>
<organism evidence="8 9">
    <name type="scientific">Thorsellia kenyensis</name>
    <dbReference type="NCBI Taxonomy" id="1549888"/>
    <lineage>
        <taxon>Bacteria</taxon>
        <taxon>Pseudomonadati</taxon>
        <taxon>Pseudomonadota</taxon>
        <taxon>Gammaproteobacteria</taxon>
        <taxon>Enterobacterales</taxon>
        <taxon>Thorselliaceae</taxon>
        <taxon>Thorsellia</taxon>
    </lineage>
</organism>
<evidence type="ECO:0000256" key="2">
    <source>
        <dbReference type="ARBA" id="ARBA00022723"/>
    </source>
</evidence>
<dbReference type="InterPro" id="IPR006146">
    <property type="entry name" value="5'-Nucleotdase_CS"/>
</dbReference>
<evidence type="ECO:0000313" key="9">
    <source>
        <dbReference type="Proteomes" id="UP001589758"/>
    </source>
</evidence>
<dbReference type="SUPFAM" id="SSF55816">
    <property type="entry name" value="5'-nucleotidase (syn. UDP-sugar hydrolase), C-terminal domain"/>
    <property type="match status" value="1"/>
</dbReference>
<keyword evidence="2" id="KW-0479">Metal-binding</keyword>
<dbReference type="SUPFAM" id="SSF56300">
    <property type="entry name" value="Metallo-dependent phosphatases"/>
    <property type="match status" value="1"/>
</dbReference>
<sequence length="569" mass="65084">MLLNKKNLRRYYAAIFIGFNLLPNTGMSYEKDKTYNITILHTNDHHGAFWEDYNEGTGISARMTLIESIRKEVLNNGGEVLLLDAGDINTGDARSEVLFAEPDIKGMNLIGYDAMVIGDHEFDNPLPILKQQASWAKFPFISANIYEKNTDNRLFKPFTLLKKSDLNIAVIGLSTENITRFNHIEHIDNIDVRPPEKETLKVINQLEQLQIPDITIGLSHLGYDQSVKSTSKASDDVSLANKLPKGTFDLIIGGHSHHTICIPSIYQYRKINKNTLANCLPHYQNGTWIMQAGDSGKYVGRADFEYLNGEIKLVHYELIPVNIRYQYRGPTDEVYIENIGAQISPSKTMLELLKPYNEIANNKIVNDRVGFVDKRLSTTVVNYDENYESKKTRLYELLMAAIIEKTAADLAIIGPESTSESIPSGKITYLQILKSLRYYPFIEYDLSNKDANKVVFIDLKGYELKKYIQKMYNKSFQTNVTFDINNDSSLSNIKIKNIPLDENKTYRLATLKLYSLGLFGYPRIYDHENFMETQFLSSFVFNEYIKKHTPIKADDYRPSINTNLNNKKS</sequence>
<dbReference type="Proteomes" id="UP001589758">
    <property type="component" value="Unassembled WGS sequence"/>
</dbReference>
<dbReference type="InterPro" id="IPR008334">
    <property type="entry name" value="5'-Nucleotdase_C"/>
</dbReference>
<dbReference type="PROSITE" id="PS00785">
    <property type="entry name" value="5_NUCLEOTIDASE_1"/>
    <property type="match status" value="1"/>
</dbReference>
<dbReference type="PRINTS" id="PR01607">
    <property type="entry name" value="APYRASEFAMLY"/>
</dbReference>
<evidence type="ECO:0000256" key="3">
    <source>
        <dbReference type="ARBA" id="ARBA00022729"/>
    </source>
</evidence>
<accession>A0ABV6CCE9</accession>
<evidence type="ECO:0000256" key="1">
    <source>
        <dbReference type="ARBA" id="ARBA00006654"/>
    </source>
</evidence>
<dbReference type="InterPro" id="IPR006179">
    <property type="entry name" value="5_nucleotidase/apyrase"/>
</dbReference>
<gene>
    <name evidence="8" type="ORF">ACFFIT_03885</name>
</gene>
<keyword evidence="4 5" id="KW-0547">Nucleotide-binding</keyword>